<gene>
    <name evidence="1" type="ORF">N7476_002427</name>
</gene>
<evidence type="ECO:0000313" key="2">
    <source>
        <dbReference type="Proteomes" id="UP001147746"/>
    </source>
</evidence>
<dbReference type="SUPFAM" id="SSF52087">
    <property type="entry name" value="CRAL/TRIO domain"/>
    <property type="match status" value="1"/>
</dbReference>
<dbReference type="PANTHER" id="PTHR45657:SF20">
    <property type="entry name" value="CRAL_TRIO DOMAIN PROTEIN (AFU_ORTHOLOGUE AFUA_5G00680)"/>
    <property type="match status" value="1"/>
</dbReference>
<keyword evidence="2" id="KW-1185">Reference proteome</keyword>
<dbReference type="PANTHER" id="PTHR45657">
    <property type="entry name" value="CRAL-TRIO DOMAIN-CONTAINING PROTEIN YKL091C-RELATED"/>
    <property type="match status" value="1"/>
</dbReference>
<dbReference type="PROSITE" id="PS50191">
    <property type="entry name" value="CRAL_TRIO"/>
    <property type="match status" value="1"/>
</dbReference>
<dbReference type="SUPFAM" id="SSF46938">
    <property type="entry name" value="CRAL/TRIO N-terminal domain"/>
    <property type="match status" value="1"/>
</dbReference>
<dbReference type="InterPro" id="IPR036273">
    <property type="entry name" value="CRAL/TRIO_N_dom_sf"/>
</dbReference>
<organism evidence="1 2">
    <name type="scientific">Penicillium atrosanguineum</name>
    <dbReference type="NCBI Taxonomy" id="1132637"/>
    <lineage>
        <taxon>Eukaryota</taxon>
        <taxon>Fungi</taxon>
        <taxon>Dikarya</taxon>
        <taxon>Ascomycota</taxon>
        <taxon>Pezizomycotina</taxon>
        <taxon>Eurotiomycetes</taxon>
        <taxon>Eurotiomycetidae</taxon>
        <taxon>Eurotiales</taxon>
        <taxon>Aspergillaceae</taxon>
        <taxon>Penicillium</taxon>
    </lineage>
</organism>
<dbReference type="InterPro" id="IPR001251">
    <property type="entry name" value="CRAL-TRIO_dom"/>
</dbReference>
<accession>A0A9W9LCE5</accession>
<dbReference type="SMART" id="SM00516">
    <property type="entry name" value="SEC14"/>
    <property type="match status" value="1"/>
</dbReference>
<dbReference type="CDD" id="cd00170">
    <property type="entry name" value="SEC14"/>
    <property type="match status" value="1"/>
</dbReference>
<name>A0A9W9LCE5_9EURO</name>
<dbReference type="SMART" id="SM01100">
    <property type="entry name" value="CRAL_TRIO_N"/>
    <property type="match status" value="1"/>
</dbReference>
<dbReference type="Pfam" id="PF00650">
    <property type="entry name" value="CRAL_TRIO"/>
    <property type="match status" value="1"/>
</dbReference>
<sequence length="356" mass="40440">MALNNSSNVLALLTPENKASFASFAQLCAESDNLVRLEGLENQDLRDGLSDPPTLLRFLTARQFDPAAALKQFQEACQFRYDKHILRLYDLVEIADYEQSRQFYPHWTGRRDKEGLPICMFDIAHFDKENLACWDKTRKTASWAYSQSGKAQAPKADMWQLASVLQDTLIRFIFPLCSVMQDRPRPLVPITSCIGIVDGSSLGLKLGWSLRFFAQEISWLLSTCYPETITRIFVCNAPPYFSTIWKYLKPWVDPRTAEKVVILMSADVLPTLREYIDDVNIPTAFGGSLLFKHGMRPLLDEHVCDHFNWDLPERSLPPGPIKWIKDADGNMAALAVGGEKGFQRSELIATRSRVDN</sequence>
<dbReference type="Pfam" id="PF03765">
    <property type="entry name" value="CRAL_TRIO_N"/>
    <property type="match status" value="1"/>
</dbReference>
<reference evidence="1" key="2">
    <citation type="journal article" date="2023" name="IMA Fungus">
        <title>Comparative genomic study of the Penicillium genus elucidates a diverse pangenome and 15 lateral gene transfer events.</title>
        <authorList>
            <person name="Petersen C."/>
            <person name="Sorensen T."/>
            <person name="Nielsen M.R."/>
            <person name="Sondergaard T.E."/>
            <person name="Sorensen J.L."/>
            <person name="Fitzpatrick D.A."/>
            <person name="Frisvad J.C."/>
            <person name="Nielsen K.L."/>
        </authorList>
    </citation>
    <scope>NUCLEOTIDE SEQUENCE</scope>
    <source>
        <strain evidence="1">IBT 21472</strain>
    </source>
</reference>
<dbReference type="AlphaFoldDB" id="A0A9W9LCE5"/>
<dbReference type="EMBL" id="JAPZBO010000002">
    <property type="protein sequence ID" value="KAJ5323827.1"/>
    <property type="molecule type" value="Genomic_DNA"/>
</dbReference>
<dbReference type="InterPro" id="IPR011074">
    <property type="entry name" value="CRAL/TRIO_N_dom"/>
</dbReference>
<dbReference type="OrthoDB" id="30289at2759"/>
<dbReference type="InterPro" id="IPR051026">
    <property type="entry name" value="PI/PC_transfer"/>
</dbReference>
<dbReference type="InterPro" id="IPR036865">
    <property type="entry name" value="CRAL-TRIO_dom_sf"/>
</dbReference>
<dbReference type="Gene3D" id="3.40.525.10">
    <property type="entry name" value="CRAL-TRIO lipid binding domain"/>
    <property type="match status" value="1"/>
</dbReference>
<reference evidence="1" key="1">
    <citation type="submission" date="2022-12" db="EMBL/GenBank/DDBJ databases">
        <authorList>
            <person name="Petersen C."/>
        </authorList>
    </citation>
    <scope>NUCLEOTIDE SEQUENCE</scope>
    <source>
        <strain evidence="1">IBT 21472</strain>
    </source>
</reference>
<dbReference type="Proteomes" id="UP001147746">
    <property type="component" value="Unassembled WGS sequence"/>
</dbReference>
<proteinExistence type="predicted"/>
<dbReference type="Gene3D" id="1.10.8.20">
    <property type="entry name" value="N-terminal domain of phosphatidylinositol transfer protein sec14p"/>
    <property type="match status" value="1"/>
</dbReference>
<evidence type="ECO:0000313" key="1">
    <source>
        <dbReference type="EMBL" id="KAJ5323827.1"/>
    </source>
</evidence>
<comment type="caution">
    <text evidence="1">The sequence shown here is derived from an EMBL/GenBank/DDBJ whole genome shotgun (WGS) entry which is preliminary data.</text>
</comment>
<protein>
    <submittedName>
        <fullName evidence="1">Uncharacterized protein</fullName>
    </submittedName>
</protein>